<comment type="caution">
    <text evidence="1">The sequence shown here is derived from an EMBL/GenBank/DDBJ whole genome shotgun (WGS) entry which is preliminary data.</text>
</comment>
<dbReference type="STRING" id="1801803.A2356_03090"/>
<evidence type="ECO:0000313" key="2">
    <source>
        <dbReference type="Proteomes" id="UP000177047"/>
    </source>
</evidence>
<organism evidence="1 2">
    <name type="scientific">Candidatus Nomurabacteria bacterium RIFOXYB1_FULL_39_16</name>
    <dbReference type="NCBI Taxonomy" id="1801803"/>
    <lineage>
        <taxon>Bacteria</taxon>
        <taxon>Candidatus Nomuraibacteriota</taxon>
    </lineage>
</organism>
<dbReference type="AlphaFoldDB" id="A0A1F6YT10"/>
<accession>A0A1F6YT10</accession>
<name>A0A1F6YT10_9BACT</name>
<protein>
    <submittedName>
        <fullName evidence="1">Uncharacterized protein</fullName>
    </submittedName>
</protein>
<evidence type="ECO:0000313" key="1">
    <source>
        <dbReference type="EMBL" id="OGJ09512.1"/>
    </source>
</evidence>
<proteinExistence type="predicted"/>
<dbReference type="Proteomes" id="UP000177047">
    <property type="component" value="Unassembled WGS sequence"/>
</dbReference>
<reference evidence="1 2" key="1">
    <citation type="journal article" date="2016" name="Nat. Commun.">
        <title>Thousands of microbial genomes shed light on interconnected biogeochemical processes in an aquifer system.</title>
        <authorList>
            <person name="Anantharaman K."/>
            <person name="Brown C.T."/>
            <person name="Hug L.A."/>
            <person name="Sharon I."/>
            <person name="Castelle C.J."/>
            <person name="Probst A.J."/>
            <person name="Thomas B.C."/>
            <person name="Singh A."/>
            <person name="Wilkins M.J."/>
            <person name="Karaoz U."/>
            <person name="Brodie E.L."/>
            <person name="Williams K.H."/>
            <person name="Hubbard S.S."/>
            <person name="Banfield J.F."/>
        </authorList>
    </citation>
    <scope>NUCLEOTIDE SEQUENCE [LARGE SCALE GENOMIC DNA]</scope>
</reference>
<dbReference type="EMBL" id="MFWB01000007">
    <property type="protein sequence ID" value="OGJ09512.1"/>
    <property type="molecule type" value="Genomic_DNA"/>
</dbReference>
<gene>
    <name evidence="1" type="ORF">A2356_03090</name>
</gene>
<sequence>MSFLVILDKQGNSRTTVGKLVLNYYLIPPGNKKIMKRVKEVEVKNIIIGHKYTNFADKYSKEDLLMALALALSSKFISARDVEKSVDRIVTSEKCLEGAFKLSEMFLKFVTRNFSKTK</sequence>